<name>A0A1W2EQK0_9SPHI</name>
<dbReference type="AlphaFoldDB" id="A0A1W2EQK0"/>
<organism evidence="3 4">
    <name type="scientific">Pedobacter nyackensis</name>
    <dbReference type="NCBI Taxonomy" id="475255"/>
    <lineage>
        <taxon>Bacteria</taxon>
        <taxon>Pseudomonadati</taxon>
        <taxon>Bacteroidota</taxon>
        <taxon>Sphingobacteriia</taxon>
        <taxon>Sphingobacteriales</taxon>
        <taxon>Sphingobacteriaceae</taxon>
        <taxon>Pedobacter</taxon>
    </lineage>
</organism>
<feature type="chain" id="PRO_5012935756" description="3-keto-alpha-glucoside-1,2-lyase/3-keto-2-hydroxy-glucal hydratase domain-containing protein" evidence="1">
    <location>
        <begin position="29"/>
        <end position="479"/>
    </location>
</feature>
<gene>
    <name evidence="3" type="ORF">SAMN04488101_11485</name>
</gene>
<feature type="domain" description="3-keto-alpha-glucoside-1,2-lyase/3-keto-2-hydroxy-glucal hydratase" evidence="2">
    <location>
        <begin position="70"/>
        <end position="242"/>
    </location>
</feature>
<dbReference type="Pfam" id="PF06439">
    <property type="entry name" value="3keto-disac_hyd"/>
    <property type="match status" value="1"/>
</dbReference>
<dbReference type="OrthoDB" id="938897at2"/>
<evidence type="ECO:0000313" key="3">
    <source>
        <dbReference type="EMBL" id="SMD11812.1"/>
    </source>
</evidence>
<evidence type="ECO:0000259" key="2">
    <source>
        <dbReference type="Pfam" id="PF06439"/>
    </source>
</evidence>
<keyword evidence="4" id="KW-1185">Reference proteome</keyword>
<dbReference type="RefSeq" id="WP_084291376.1">
    <property type="nucleotide sequence ID" value="NZ_FWYB01000014.1"/>
</dbReference>
<dbReference type="EMBL" id="FWYB01000014">
    <property type="protein sequence ID" value="SMD11812.1"/>
    <property type="molecule type" value="Genomic_DNA"/>
</dbReference>
<sequence>MKLNYLRFGTTAFIWLLGTALVSGQQLAGQSEIDLKDLSLFKTPGNTWALAGGVTANLNETNVLNIAKGTGILVNVPSKKDHGSDLLTIAEHGNIILELDYLLAKGSNSGIYLQGIYEIQLEDSWGLLNPTSANNGGIYQRWDDSKPEGQKGYQGYAPRQNASKAPGLWQHIKIAFQAPSFDASGNKIANARVLSVELNGVLIQDNVELFGATRGANDKEKAIGALRLQGDHGAVAFRDIKISKLPAEMLNGGPRNGNDTDPIYIDVATTPNIRSFVNIQGGPKVVHAISVGSPTQVHFSYDLDNGILFQAWHGEFVDATPMWHERGDGTSKPRGSVTTFTKKLVPTLTKLTDPKGAAWLVDTTGTGFKTKGYTLDGQGHPTFNYNIYGTKVSDAIKALENGQGLSREIVLETPVDNIYALIADASSVEEVSKGLYLIAGQSFYLKFDDTKDKPVIRDVDGRKQLIVPVRGKLNYSILF</sequence>
<accession>A0A1W2EQK0</accession>
<dbReference type="InterPro" id="IPR010496">
    <property type="entry name" value="AL/BT2_dom"/>
</dbReference>
<reference evidence="3 4" key="1">
    <citation type="submission" date="2017-04" db="EMBL/GenBank/DDBJ databases">
        <authorList>
            <person name="Afonso C.L."/>
            <person name="Miller P.J."/>
            <person name="Scott M.A."/>
            <person name="Spackman E."/>
            <person name="Goraichik I."/>
            <person name="Dimitrov K.M."/>
            <person name="Suarez D.L."/>
            <person name="Swayne D.E."/>
        </authorList>
    </citation>
    <scope>NUCLEOTIDE SEQUENCE [LARGE SCALE GENOMIC DNA]</scope>
    <source>
        <strain evidence="3 4">DSM 19625</strain>
    </source>
</reference>
<evidence type="ECO:0000313" key="4">
    <source>
        <dbReference type="Proteomes" id="UP000192678"/>
    </source>
</evidence>
<dbReference type="STRING" id="475255.SAMN04488101_11485"/>
<protein>
    <recommendedName>
        <fullName evidence="2">3-keto-alpha-glucoside-1,2-lyase/3-keto-2-hydroxy-glucal hydratase domain-containing protein</fullName>
    </recommendedName>
</protein>
<feature type="signal peptide" evidence="1">
    <location>
        <begin position="1"/>
        <end position="28"/>
    </location>
</feature>
<dbReference type="Gene3D" id="2.60.120.560">
    <property type="entry name" value="Exo-inulinase, domain 1"/>
    <property type="match status" value="1"/>
</dbReference>
<dbReference type="Proteomes" id="UP000192678">
    <property type="component" value="Unassembled WGS sequence"/>
</dbReference>
<evidence type="ECO:0000256" key="1">
    <source>
        <dbReference type="SAM" id="SignalP"/>
    </source>
</evidence>
<proteinExistence type="predicted"/>
<dbReference type="GO" id="GO:0016787">
    <property type="term" value="F:hydrolase activity"/>
    <property type="evidence" value="ECO:0007669"/>
    <property type="project" value="InterPro"/>
</dbReference>
<keyword evidence="1" id="KW-0732">Signal</keyword>